<keyword evidence="4" id="KW-1133">Transmembrane helix</keyword>
<dbReference type="STRING" id="1798381.A2721_01430"/>
<keyword evidence="4" id="KW-0812">Transmembrane</keyword>
<protein>
    <recommendedName>
        <fullName evidence="7">ABC transporter substrate-binding protein</fullName>
    </recommendedName>
</protein>
<dbReference type="Gene3D" id="3.40.190.10">
    <property type="entry name" value="Periplasmic binding protein-like II"/>
    <property type="match status" value="1"/>
</dbReference>
<dbReference type="SUPFAM" id="SSF53850">
    <property type="entry name" value="Periplasmic binding protein-like II"/>
    <property type="match status" value="1"/>
</dbReference>
<keyword evidence="3" id="KW-0732">Signal</keyword>
<dbReference type="InterPro" id="IPR006059">
    <property type="entry name" value="SBP"/>
</dbReference>
<evidence type="ECO:0000313" key="6">
    <source>
        <dbReference type="Proteomes" id="UP000177871"/>
    </source>
</evidence>
<sequence length="431" mass="46961">MDKKVLILIGIVFIILIIAGAATAFFLFKQTGPVTLTYWGLWEPESVFSEVISDYERTHPKVKVKYQKASPIQYRERMMTAISKDGGPDIVRIHNSWLPMLKNSLQAAPTNVFPAEEFQKTFYPVASADFVADGRVWAVPLEIDTLAMYVNEDVIRAGGVAVPTTWEEFSPVASRLTVRDSAGRIQTAGTSLGGAANVDHWQEILGLMTLQATTQTGASVNAGNSQAAVEAMQFYTSFESIDRDWDETLDASTLAFGNGKVGFYFGPSWRYFDIKDISQGKVNFSVAPVPQLTGGTTVNFATYWAEAVSKKSPHGKEAFEFLKYLSSKEVLTKLYAAETSIRGFGEPYSRVDMASLLATDPVGSVVISQAPTAKSWYLAGYTNDGETGINSKVGKYYLDAVNAVNQGSEVAKVMETVAAGLAQVLGSYGIR</sequence>
<organism evidence="5 6">
    <name type="scientific">Candidatus Gottesmanbacteria bacterium RIFCSPHIGHO2_01_FULL_47_48</name>
    <dbReference type="NCBI Taxonomy" id="1798381"/>
    <lineage>
        <taxon>Bacteria</taxon>
        <taxon>Candidatus Gottesmaniibacteriota</taxon>
    </lineage>
</organism>
<dbReference type="EMBL" id="MFJK01000014">
    <property type="protein sequence ID" value="OGG18430.1"/>
    <property type="molecule type" value="Genomic_DNA"/>
</dbReference>
<keyword evidence="4" id="KW-0472">Membrane</keyword>
<evidence type="ECO:0000256" key="3">
    <source>
        <dbReference type="ARBA" id="ARBA00022729"/>
    </source>
</evidence>
<dbReference type="GO" id="GO:1901982">
    <property type="term" value="F:maltose binding"/>
    <property type="evidence" value="ECO:0007669"/>
    <property type="project" value="TreeGrafter"/>
</dbReference>
<keyword evidence="2" id="KW-0813">Transport</keyword>
<evidence type="ECO:0000313" key="5">
    <source>
        <dbReference type="EMBL" id="OGG18430.1"/>
    </source>
</evidence>
<accession>A0A1F6A168</accession>
<evidence type="ECO:0000256" key="1">
    <source>
        <dbReference type="ARBA" id="ARBA00008520"/>
    </source>
</evidence>
<evidence type="ECO:0000256" key="4">
    <source>
        <dbReference type="SAM" id="Phobius"/>
    </source>
</evidence>
<dbReference type="Pfam" id="PF01547">
    <property type="entry name" value="SBP_bac_1"/>
    <property type="match status" value="1"/>
</dbReference>
<proteinExistence type="inferred from homology"/>
<dbReference type="PANTHER" id="PTHR30061">
    <property type="entry name" value="MALTOSE-BINDING PERIPLASMIC PROTEIN"/>
    <property type="match status" value="1"/>
</dbReference>
<dbReference type="GO" id="GO:0042956">
    <property type="term" value="P:maltodextrin transmembrane transport"/>
    <property type="evidence" value="ECO:0007669"/>
    <property type="project" value="TreeGrafter"/>
</dbReference>
<evidence type="ECO:0000256" key="2">
    <source>
        <dbReference type="ARBA" id="ARBA00022448"/>
    </source>
</evidence>
<dbReference type="AlphaFoldDB" id="A0A1F6A168"/>
<comment type="caution">
    <text evidence="5">The sequence shown here is derived from an EMBL/GenBank/DDBJ whole genome shotgun (WGS) entry which is preliminary data.</text>
</comment>
<reference evidence="5 6" key="1">
    <citation type="journal article" date="2016" name="Nat. Commun.">
        <title>Thousands of microbial genomes shed light on interconnected biogeochemical processes in an aquifer system.</title>
        <authorList>
            <person name="Anantharaman K."/>
            <person name="Brown C.T."/>
            <person name="Hug L.A."/>
            <person name="Sharon I."/>
            <person name="Castelle C.J."/>
            <person name="Probst A.J."/>
            <person name="Thomas B.C."/>
            <person name="Singh A."/>
            <person name="Wilkins M.J."/>
            <person name="Karaoz U."/>
            <person name="Brodie E.L."/>
            <person name="Williams K.H."/>
            <person name="Hubbard S.S."/>
            <person name="Banfield J.F."/>
        </authorList>
    </citation>
    <scope>NUCLEOTIDE SEQUENCE [LARGE SCALE GENOMIC DNA]</scope>
</reference>
<dbReference type="GO" id="GO:0015768">
    <property type="term" value="P:maltose transport"/>
    <property type="evidence" value="ECO:0007669"/>
    <property type="project" value="TreeGrafter"/>
</dbReference>
<dbReference type="Proteomes" id="UP000177871">
    <property type="component" value="Unassembled WGS sequence"/>
</dbReference>
<feature type="transmembrane region" description="Helical" evidence="4">
    <location>
        <begin position="5"/>
        <end position="28"/>
    </location>
</feature>
<comment type="similarity">
    <text evidence="1">Belongs to the bacterial solute-binding protein 1 family.</text>
</comment>
<name>A0A1F6A168_9BACT</name>
<gene>
    <name evidence="5" type="ORF">A2721_01430</name>
</gene>
<dbReference type="PANTHER" id="PTHR30061:SF50">
    <property type="entry name" value="MALTOSE_MALTODEXTRIN-BINDING PERIPLASMIC PROTEIN"/>
    <property type="match status" value="1"/>
</dbReference>
<evidence type="ECO:0008006" key="7">
    <source>
        <dbReference type="Google" id="ProtNLM"/>
    </source>
</evidence>
<dbReference type="GO" id="GO:0055052">
    <property type="term" value="C:ATP-binding cassette (ABC) transporter complex, substrate-binding subunit-containing"/>
    <property type="evidence" value="ECO:0007669"/>
    <property type="project" value="TreeGrafter"/>
</dbReference>